<proteinExistence type="predicted"/>
<sequence>MPETMALASETRDGLWCNDAVIYRPFRDDVMLPLTETPSRAHEQLTLN</sequence>
<accession>A0ABT3YM42</accession>
<dbReference type="EMBL" id="JAOVZQ010000001">
    <property type="protein sequence ID" value="MCY0096854.1"/>
    <property type="molecule type" value="Genomic_DNA"/>
</dbReference>
<evidence type="ECO:0000313" key="2">
    <source>
        <dbReference type="Proteomes" id="UP001081283"/>
    </source>
</evidence>
<evidence type="ECO:0000313" key="1">
    <source>
        <dbReference type="EMBL" id="MCY0096854.1"/>
    </source>
</evidence>
<name>A0ABT3YM42_9HYPH</name>
<dbReference type="Proteomes" id="UP001081283">
    <property type="component" value="Unassembled WGS sequence"/>
</dbReference>
<organism evidence="1 2">
    <name type="scientific">Hoeflea ulvae</name>
    <dbReference type="NCBI Taxonomy" id="2983764"/>
    <lineage>
        <taxon>Bacteria</taxon>
        <taxon>Pseudomonadati</taxon>
        <taxon>Pseudomonadota</taxon>
        <taxon>Alphaproteobacteria</taxon>
        <taxon>Hyphomicrobiales</taxon>
        <taxon>Rhizobiaceae</taxon>
        <taxon>Hoeflea</taxon>
    </lineage>
</organism>
<dbReference type="RefSeq" id="WP_267614683.1">
    <property type="nucleotide sequence ID" value="NZ_JAOVZQ010000001.1"/>
</dbReference>
<gene>
    <name evidence="1" type="ORF">OEG82_22970</name>
</gene>
<protein>
    <submittedName>
        <fullName evidence="1">Uncharacterized protein</fullName>
    </submittedName>
</protein>
<keyword evidence="2" id="KW-1185">Reference proteome</keyword>
<reference evidence="1" key="1">
    <citation type="submission" date="2022-10" db="EMBL/GenBank/DDBJ databases">
        <title>Hoeflea sp. J2-29, isolated from marine algae.</title>
        <authorList>
            <person name="Kristyanto S."/>
            <person name="Kim J.M."/>
            <person name="Jeon C.O."/>
        </authorList>
    </citation>
    <scope>NUCLEOTIDE SEQUENCE</scope>
    <source>
        <strain evidence="1">J2-29</strain>
    </source>
</reference>
<comment type="caution">
    <text evidence="1">The sequence shown here is derived from an EMBL/GenBank/DDBJ whole genome shotgun (WGS) entry which is preliminary data.</text>
</comment>